<reference evidence="1 2" key="1">
    <citation type="submission" date="2023-05" db="EMBL/GenBank/DDBJ databases">
        <authorList>
            <person name="Yin Y."/>
            <person name="Lu Z."/>
        </authorList>
    </citation>
    <scope>NUCLEOTIDE SEQUENCE [LARGE SCALE GENOMIC DNA]</scope>
    <source>
        <strain evidence="1 2">ZM22</strain>
    </source>
</reference>
<accession>A0ABY8SXN6</accession>
<gene>
    <name evidence="1" type="ORF">QMY55_10570</name>
</gene>
<organism evidence="1 2">
    <name type="scientific">Comamonas resistens</name>
    <dbReference type="NCBI Taxonomy" id="3046670"/>
    <lineage>
        <taxon>Bacteria</taxon>
        <taxon>Pseudomonadati</taxon>
        <taxon>Pseudomonadota</taxon>
        <taxon>Betaproteobacteria</taxon>
        <taxon>Burkholderiales</taxon>
        <taxon>Comamonadaceae</taxon>
        <taxon>Comamonas</taxon>
    </lineage>
</organism>
<dbReference type="RefSeq" id="WP_283488541.1">
    <property type="nucleotide sequence ID" value="NZ_CP125947.1"/>
</dbReference>
<evidence type="ECO:0000313" key="1">
    <source>
        <dbReference type="EMBL" id="WHS67515.1"/>
    </source>
</evidence>
<proteinExistence type="predicted"/>
<dbReference type="Proteomes" id="UP001240697">
    <property type="component" value="Chromosome"/>
</dbReference>
<evidence type="ECO:0000313" key="2">
    <source>
        <dbReference type="Proteomes" id="UP001240697"/>
    </source>
</evidence>
<sequence>MMKASRAQYQMLQTQFDMLEEGITVAQSREIARVLQKYRALTEVFEGFFWLLTREAGYLESLEVL</sequence>
<protein>
    <submittedName>
        <fullName evidence="1">Uncharacterized protein</fullName>
    </submittedName>
</protein>
<dbReference type="EMBL" id="CP125947">
    <property type="protein sequence ID" value="WHS67515.1"/>
    <property type="molecule type" value="Genomic_DNA"/>
</dbReference>
<keyword evidence="2" id="KW-1185">Reference proteome</keyword>
<name>A0ABY8SXN6_9BURK</name>